<dbReference type="PANTHER" id="PTHR24359:SF0">
    <property type="entry name" value="SERINE_THREONINE-PROTEIN KINASE SBK1"/>
    <property type="match status" value="1"/>
</dbReference>
<dbReference type="Ensembl" id="ENSECAT00000083697.1">
    <property type="protein sequence ID" value="ENSECAP00000070002.1"/>
    <property type="gene ID" value="ENSECAG00000007688.4"/>
</dbReference>
<evidence type="ECO:0000256" key="2">
    <source>
        <dbReference type="ARBA" id="ARBA00012513"/>
    </source>
</evidence>
<sequence>MEPRLKDVSLCLAWRSRPLLLSLSPPPTLALGFGRSSLAPRGMVAELLAPQRGGRVWRVLPPKTVTLELLDLQSLEYIYPSPQGQAEFSSEVPPGRRRFWGVRREKMSVGCPEPEPPHSLPCCGPGTAPGLGAGVPLLTEDMQALTLRTLAASDVTKHYELVRELGKGTYGKVDLVAYKGTGTKMALKFVNKSKTKLKNFLREVSITNSLSSSPFIIKVFDVVFETEDCYVFAQEYAPAGDLFDIIPPQVGLPEDTVKRCVQQLGLALDFMHGRQLVHRDIKPENVLLFDRECRRVKLADFGMTRRVGCRVKRVSGTIPYTAPEVCQAGRADGFAVDTGVDVWAFGVLIFCVLTGNFPWEAASGADAFFEEFVRWQRGRLPGLPSQWRRFTEPALRMFQRLLALEPERRGPAKEVFRFLKHELTSELRRRPSHRARKPAAGDRLPAAGPLRLEAPAPLKRTVLTESGSGSRAAAPAVGPVPVPVPVPVPDAGLAPPGPPGRTDGRPDKSKGQVVLATAIEICV</sequence>
<gene>
    <name evidence="16" type="primary">SBK1</name>
</gene>
<keyword evidence="7" id="KW-0418">Kinase</keyword>
<evidence type="ECO:0000256" key="10">
    <source>
        <dbReference type="ARBA" id="ARBA00048679"/>
    </source>
</evidence>
<dbReference type="GO" id="GO:0004674">
    <property type="term" value="F:protein serine/threonine kinase activity"/>
    <property type="evidence" value="ECO:0000318"/>
    <property type="project" value="GO_Central"/>
</dbReference>
<dbReference type="InterPro" id="IPR011009">
    <property type="entry name" value="Kinase-like_dom_sf"/>
</dbReference>
<dbReference type="SUPFAM" id="SSF56112">
    <property type="entry name" value="Protein kinase-like (PK-like)"/>
    <property type="match status" value="1"/>
</dbReference>
<keyword evidence="4" id="KW-0723">Serine/threonine-protein kinase</keyword>
<dbReference type="FunFam" id="1.10.510.10:FF:000337">
    <property type="entry name" value="Serine/threonine-protein kinase SBK1"/>
    <property type="match status" value="1"/>
</dbReference>
<dbReference type="InterPro" id="IPR008271">
    <property type="entry name" value="Ser/Thr_kinase_AS"/>
</dbReference>
<comment type="catalytic activity">
    <reaction evidence="10">
        <text>L-seryl-[protein] + ATP = O-phospho-L-seryl-[protein] + ADP + H(+)</text>
        <dbReference type="Rhea" id="RHEA:17989"/>
        <dbReference type="Rhea" id="RHEA-COMP:9863"/>
        <dbReference type="Rhea" id="RHEA-COMP:11604"/>
        <dbReference type="ChEBI" id="CHEBI:15378"/>
        <dbReference type="ChEBI" id="CHEBI:29999"/>
        <dbReference type="ChEBI" id="CHEBI:30616"/>
        <dbReference type="ChEBI" id="CHEBI:83421"/>
        <dbReference type="ChEBI" id="CHEBI:456216"/>
        <dbReference type="EC" id="2.7.11.1"/>
    </reaction>
</comment>
<name>A0A9L0S561_HORSE</name>
<evidence type="ECO:0000256" key="3">
    <source>
        <dbReference type="ARBA" id="ARBA00022490"/>
    </source>
</evidence>
<feature type="region of interest" description="Disordered" evidence="14">
    <location>
        <begin position="487"/>
        <end position="511"/>
    </location>
</feature>
<evidence type="ECO:0000256" key="9">
    <source>
        <dbReference type="ARBA" id="ARBA00047899"/>
    </source>
</evidence>
<evidence type="ECO:0000259" key="15">
    <source>
        <dbReference type="PROSITE" id="PS50011"/>
    </source>
</evidence>
<reference evidence="16 17" key="1">
    <citation type="journal article" date="2009" name="Science">
        <title>Genome sequence, comparative analysis, and population genetics of the domestic horse.</title>
        <authorList>
            <consortium name="Broad Institute Genome Sequencing Platform"/>
            <consortium name="Broad Institute Whole Genome Assembly Team"/>
            <person name="Wade C.M."/>
            <person name="Giulotto E."/>
            <person name="Sigurdsson S."/>
            <person name="Zoli M."/>
            <person name="Gnerre S."/>
            <person name="Imsland F."/>
            <person name="Lear T.L."/>
            <person name="Adelson D.L."/>
            <person name="Bailey E."/>
            <person name="Bellone R.R."/>
            <person name="Bloecker H."/>
            <person name="Distl O."/>
            <person name="Edgar R.C."/>
            <person name="Garber M."/>
            <person name="Leeb T."/>
            <person name="Mauceli E."/>
            <person name="MacLeod J.N."/>
            <person name="Penedo M.C.T."/>
            <person name="Raison J.M."/>
            <person name="Sharpe T."/>
            <person name="Vogel J."/>
            <person name="Andersson L."/>
            <person name="Antczak D.F."/>
            <person name="Biagi T."/>
            <person name="Binns M.M."/>
            <person name="Chowdhary B.P."/>
            <person name="Coleman S.J."/>
            <person name="Della Valle G."/>
            <person name="Fryc S."/>
            <person name="Guerin G."/>
            <person name="Hasegawa T."/>
            <person name="Hill E.W."/>
            <person name="Jurka J."/>
            <person name="Kiialainen A."/>
            <person name="Lindgren G."/>
            <person name="Liu J."/>
            <person name="Magnani E."/>
            <person name="Mickelson J.R."/>
            <person name="Murray J."/>
            <person name="Nergadze S.G."/>
            <person name="Onofrio R."/>
            <person name="Pedroni S."/>
            <person name="Piras M.F."/>
            <person name="Raudsepp T."/>
            <person name="Rocchi M."/>
            <person name="Roeed K.H."/>
            <person name="Ryder O.A."/>
            <person name="Searle S."/>
            <person name="Skow L."/>
            <person name="Swinburne J.E."/>
            <person name="Syvaenen A.C."/>
            <person name="Tozaki T."/>
            <person name="Valberg S.J."/>
            <person name="Vaudin M."/>
            <person name="White J.R."/>
            <person name="Zody M.C."/>
            <person name="Lander E.S."/>
            <person name="Lindblad-Toh K."/>
        </authorList>
    </citation>
    <scope>NUCLEOTIDE SEQUENCE [LARGE SCALE GENOMIC DNA]</scope>
    <source>
        <strain evidence="16 17">Thoroughbred</strain>
    </source>
</reference>
<evidence type="ECO:0000256" key="7">
    <source>
        <dbReference type="ARBA" id="ARBA00022777"/>
    </source>
</evidence>
<evidence type="ECO:0000313" key="16">
    <source>
        <dbReference type="Ensembl" id="ENSECAP00000070002.1"/>
    </source>
</evidence>
<keyword evidence="8" id="KW-0067">ATP-binding</keyword>
<protein>
    <recommendedName>
        <fullName evidence="12">Serine/threonine-protein kinase SBK1</fullName>
        <ecNumber evidence="2">2.7.11.1</ecNumber>
    </recommendedName>
    <alternativeName>
        <fullName evidence="13">SH3 domain-binding kinase 1</fullName>
    </alternativeName>
</protein>
<feature type="region of interest" description="Disordered" evidence="14">
    <location>
        <begin position="427"/>
        <end position="457"/>
    </location>
</feature>
<evidence type="ECO:0000256" key="11">
    <source>
        <dbReference type="ARBA" id="ARBA00058173"/>
    </source>
</evidence>
<reference evidence="16" key="3">
    <citation type="submission" date="2025-09" db="UniProtKB">
        <authorList>
            <consortium name="Ensembl"/>
        </authorList>
    </citation>
    <scope>IDENTIFICATION</scope>
    <source>
        <strain evidence="16">Thoroughbred</strain>
    </source>
</reference>
<dbReference type="EC" id="2.7.11.1" evidence="2"/>
<evidence type="ECO:0000313" key="17">
    <source>
        <dbReference type="Proteomes" id="UP000002281"/>
    </source>
</evidence>
<dbReference type="Proteomes" id="UP000002281">
    <property type="component" value="Chromosome 13"/>
</dbReference>
<dbReference type="PROSITE" id="PS00108">
    <property type="entry name" value="PROTEIN_KINASE_ST"/>
    <property type="match status" value="1"/>
</dbReference>
<proteinExistence type="predicted"/>
<evidence type="ECO:0000256" key="1">
    <source>
        <dbReference type="ARBA" id="ARBA00004496"/>
    </source>
</evidence>
<evidence type="ECO:0000256" key="13">
    <source>
        <dbReference type="ARBA" id="ARBA00081824"/>
    </source>
</evidence>
<comment type="subcellular location">
    <subcellularLocation>
        <location evidence="1">Cytoplasm</location>
    </subcellularLocation>
</comment>
<evidence type="ECO:0000256" key="8">
    <source>
        <dbReference type="ARBA" id="ARBA00022840"/>
    </source>
</evidence>
<dbReference type="Pfam" id="PF00069">
    <property type="entry name" value="Pkinase"/>
    <property type="match status" value="1"/>
</dbReference>
<dbReference type="GO" id="GO:0005524">
    <property type="term" value="F:ATP binding"/>
    <property type="evidence" value="ECO:0007669"/>
    <property type="project" value="UniProtKB-KW"/>
</dbReference>
<keyword evidence="5" id="KW-0808">Transferase</keyword>
<evidence type="ECO:0000256" key="14">
    <source>
        <dbReference type="SAM" id="MobiDB-lite"/>
    </source>
</evidence>
<organism evidence="16 17">
    <name type="scientific">Equus caballus</name>
    <name type="common">Horse</name>
    <dbReference type="NCBI Taxonomy" id="9796"/>
    <lineage>
        <taxon>Eukaryota</taxon>
        <taxon>Metazoa</taxon>
        <taxon>Chordata</taxon>
        <taxon>Craniata</taxon>
        <taxon>Vertebrata</taxon>
        <taxon>Euteleostomi</taxon>
        <taxon>Mammalia</taxon>
        <taxon>Eutheria</taxon>
        <taxon>Laurasiatheria</taxon>
        <taxon>Perissodactyla</taxon>
        <taxon>Equidae</taxon>
        <taxon>Equus</taxon>
    </lineage>
</organism>
<evidence type="ECO:0000256" key="5">
    <source>
        <dbReference type="ARBA" id="ARBA00022679"/>
    </source>
</evidence>
<feature type="domain" description="Protein kinase" evidence="15">
    <location>
        <begin position="159"/>
        <end position="424"/>
    </location>
</feature>
<dbReference type="GeneTree" id="ENSGT00940000154852"/>
<accession>A0A9L0S561</accession>
<dbReference type="Gene3D" id="1.10.510.10">
    <property type="entry name" value="Transferase(Phosphotransferase) domain 1"/>
    <property type="match status" value="1"/>
</dbReference>
<dbReference type="PANTHER" id="PTHR24359">
    <property type="entry name" value="SERINE/THREONINE-PROTEIN KINASE SBK1"/>
    <property type="match status" value="1"/>
</dbReference>
<keyword evidence="3" id="KW-0963">Cytoplasm</keyword>
<evidence type="ECO:0000256" key="4">
    <source>
        <dbReference type="ARBA" id="ARBA00022527"/>
    </source>
</evidence>
<dbReference type="AlphaFoldDB" id="A0A9L0S561"/>
<dbReference type="SMART" id="SM00220">
    <property type="entry name" value="S_TKc"/>
    <property type="match status" value="1"/>
</dbReference>
<evidence type="ECO:0000256" key="12">
    <source>
        <dbReference type="ARBA" id="ARBA00071614"/>
    </source>
</evidence>
<keyword evidence="17" id="KW-1185">Reference proteome</keyword>
<comment type="function">
    <text evidence="11">May be involved in signal-transduction pathways related to the control of brain development.</text>
</comment>
<dbReference type="InterPro" id="IPR000719">
    <property type="entry name" value="Prot_kinase_dom"/>
</dbReference>
<dbReference type="PROSITE" id="PS50011">
    <property type="entry name" value="PROTEIN_KINASE_DOM"/>
    <property type="match status" value="1"/>
</dbReference>
<keyword evidence="6" id="KW-0547">Nucleotide-binding</keyword>
<comment type="catalytic activity">
    <reaction evidence="9">
        <text>L-threonyl-[protein] + ATP = O-phospho-L-threonyl-[protein] + ADP + H(+)</text>
        <dbReference type="Rhea" id="RHEA:46608"/>
        <dbReference type="Rhea" id="RHEA-COMP:11060"/>
        <dbReference type="Rhea" id="RHEA-COMP:11605"/>
        <dbReference type="ChEBI" id="CHEBI:15378"/>
        <dbReference type="ChEBI" id="CHEBI:30013"/>
        <dbReference type="ChEBI" id="CHEBI:30616"/>
        <dbReference type="ChEBI" id="CHEBI:61977"/>
        <dbReference type="ChEBI" id="CHEBI:456216"/>
        <dbReference type="EC" id="2.7.11.1"/>
    </reaction>
</comment>
<dbReference type="GO" id="GO:0005737">
    <property type="term" value="C:cytoplasm"/>
    <property type="evidence" value="ECO:0007669"/>
    <property type="project" value="UniProtKB-SubCell"/>
</dbReference>
<dbReference type="CDD" id="cd13987">
    <property type="entry name" value="STKc_SBK1"/>
    <property type="match status" value="1"/>
</dbReference>
<reference evidence="16" key="2">
    <citation type="submission" date="2025-08" db="UniProtKB">
        <authorList>
            <consortium name="Ensembl"/>
        </authorList>
    </citation>
    <scope>IDENTIFICATION</scope>
    <source>
        <strain evidence="16">Thoroughbred</strain>
    </source>
</reference>
<evidence type="ECO:0000256" key="6">
    <source>
        <dbReference type="ARBA" id="ARBA00022741"/>
    </source>
</evidence>